<keyword evidence="4" id="KW-1185">Reference proteome</keyword>
<feature type="transmembrane region" description="Helical" evidence="2">
    <location>
        <begin position="577"/>
        <end position="598"/>
    </location>
</feature>
<dbReference type="GO" id="GO:0042765">
    <property type="term" value="C:GPI-anchor transamidase complex"/>
    <property type="evidence" value="ECO:0007669"/>
    <property type="project" value="InterPro"/>
</dbReference>
<reference evidence="3" key="1">
    <citation type="submission" date="2021-04" db="EMBL/GenBank/DDBJ databases">
        <authorList>
            <consortium name="Molecular Ecology Group"/>
        </authorList>
    </citation>
    <scope>NUCLEOTIDE SEQUENCE</scope>
</reference>
<sequence length="659" mass="74638">MGLLTNEQSRNRVVSLLVQHNQKLSVLVYLAGISWFFALAYQPLNAATYFSENALLPGLVESHLPSVFLSVLQYKEQVEQEAKRDPKVTLQDWVYKKFDSLGIETFQQNFSVVYPFRSLSSKVCWMSAPLRPWHRIQRISVHIAGIKDASKPYWSKDIIFLFSDFDEIGAMAWLDAYHETASQYILTNGLEGRSGAIQAAINLELPLDNINYFNLKLEGLNGQLPNLDLVNLLVRLCQKEGARVAIHHSFDKRLSYGGDSFDNYKSSLKTMLKMMWYQASGAPSGNHGLFQKFHIESVTLQGVAKKKGSHDITTAARIMEGVLRSLNNLLERFHQSFFFYLLPSTNRYVSIGMYMPPFGLMALAGLIKISFVVFTLTCHGLALWKVSQMQTNAEKKEDTKKDGADESPDKDKEKDVEGMKYSLKDEAKTAVDESKDNFEDEMKTAEPLTNKGVLTILPVFLVSMLMGWMAHQGPELLTRIVPRFRIQTEDMIIYSLFAIFTAALAYPKLMTRKSGSPSTFVIDWQLLKSIALIGQTLALTTISLLNISQAFFLTAFMVPVTTLVRPSQQKIFRWIQMLALVFVSPLSLMFLVGLISAWPQPSTFDLLLQGYTNCKELIFLGVMDSYLFNAWTETIITAVIFPIWLLFWAIPWVDAVNSL</sequence>
<feature type="transmembrane region" description="Helical" evidence="2">
    <location>
        <begin position="360"/>
        <end position="384"/>
    </location>
</feature>
<accession>A0A8S4A370</accession>
<keyword evidence="2" id="KW-1133">Transmembrane helix</keyword>
<dbReference type="Pfam" id="PF04114">
    <property type="entry name" value="Gaa1"/>
    <property type="match status" value="1"/>
</dbReference>
<keyword evidence="2" id="KW-0812">Transmembrane</keyword>
<dbReference type="EMBL" id="CAJHNH020007223">
    <property type="protein sequence ID" value="CAG5134455.1"/>
    <property type="molecule type" value="Genomic_DNA"/>
</dbReference>
<gene>
    <name evidence="3" type="ORF">CUNI_LOCUS20013</name>
</gene>
<evidence type="ECO:0000313" key="3">
    <source>
        <dbReference type="EMBL" id="CAG5134455.1"/>
    </source>
</evidence>
<comment type="caution">
    <text evidence="3">The sequence shown here is derived from an EMBL/GenBank/DDBJ whole genome shotgun (WGS) entry which is preliminary data.</text>
</comment>
<organism evidence="3 4">
    <name type="scientific">Candidula unifasciata</name>
    <dbReference type="NCBI Taxonomy" id="100452"/>
    <lineage>
        <taxon>Eukaryota</taxon>
        <taxon>Metazoa</taxon>
        <taxon>Spiralia</taxon>
        <taxon>Lophotrochozoa</taxon>
        <taxon>Mollusca</taxon>
        <taxon>Gastropoda</taxon>
        <taxon>Heterobranchia</taxon>
        <taxon>Euthyneura</taxon>
        <taxon>Panpulmonata</taxon>
        <taxon>Eupulmonata</taxon>
        <taxon>Stylommatophora</taxon>
        <taxon>Helicina</taxon>
        <taxon>Helicoidea</taxon>
        <taxon>Geomitridae</taxon>
        <taxon>Candidula</taxon>
    </lineage>
</organism>
<evidence type="ECO:0008006" key="5">
    <source>
        <dbReference type="Google" id="ProtNLM"/>
    </source>
</evidence>
<name>A0A8S4A370_9EUPU</name>
<dbReference type="PIRSF" id="PIRSF036762">
    <property type="entry name" value="GAA1"/>
    <property type="match status" value="1"/>
</dbReference>
<dbReference type="PANTHER" id="PTHR13304">
    <property type="entry name" value="GLYCOSYLPHOSPHATIDYLINOSITOL ANCHOR ATTACHMENT 1 PROTEIN"/>
    <property type="match status" value="1"/>
</dbReference>
<dbReference type="GO" id="GO:0016255">
    <property type="term" value="P:attachment of GPI anchor to protein"/>
    <property type="evidence" value="ECO:0007669"/>
    <property type="project" value="TreeGrafter"/>
</dbReference>
<dbReference type="AlphaFoldDB" id="A0A8S4A370"/>
<proteinExistence type="predicted"/>
<feature type="region of interest" description="Disordered" evidence="1">
    <location>
        <begin position="392"/>
        <end position="418"/>
    </location>
</feature>
<evidence type="ECO:0000256" key="1">
    <source>
        <dbReference type="SAM" id="MobiDB-lite"/>
    </source>
</evidence>
<feature type="transmembrane region" description="Helical" evidence="2">
    <location>
        <begin position="635"/>
        <end position="653"/>
    </location>
</feature>
<protein>
    <recommendedName>
        <fullName evidence="5">Glycosylphosphatidylinositol anchor attachment 1 protein</fullName>
    </recommendedName>
</protein>
<evidence type="ECO:0000256" key="2">
    <source>
        <dbReference type="SAM" id="Phobius"/>
    </source>
</evidence>
<feature type="compositionally biased region" description="Basic and acidic residues" evidence="1">
    <location>
        <begin position="393"/>
        <end position="418"/>
    </location>
</feature>
<dbReference type="PANTHER" id="PTHR13304:SF0">
    <property type="entry name" value="GLYCOSYLPHOSPHATIDYLINOSITOL ANCHOR ATTACHMENT 1 PROTEIN"/>
    <property type="match status" value="1"/>
</dbReference>
<dbReference type="Proteomes" id="UP000678393">
    <property type="component" value="Unassembled WGS sequence"/>
</dbReference>
<keyword evidence="2" id="KW-0472">Membrane</keyword>
<evidence type="ECO:0000313" key="4">
    <source>
        <dbReference type="Proteomes" id="UP000678393"/>
    </source>
</evidence>
<feature type="transmembrane region" description="Helical" evidence="2">
    <location>
        <begin position="491"/>
        <end position="509"/>
    </location>
</feature>
<dbReference type="OrthoDB" id="445301at2759"/>
<dbReference type="InterPro" id="IPR007246">
    <property type="entry name" value="Gaa1"/>
</dbReference>
<feature type="transmembrane region" description="Helical" evidence="2">
    <location>
        <begin position="529"/>
        <end position="556"/>
    </location>
</feature>